<evidence type="ECO:0008006" key="2">
    <source>
        <dbReference type="Google" id="ProtNLM"/>
    </source>
</evidence>
<dbReference type="AlphaFoldDB" id="A0A2A4Z8T4"/>
<dbReference type="InterPro" id="IPR021146">
    <property type="entry name" value="Phage_gp6-like_head-tail"/>
</dbReference>
<evidence type="ECO:0000313" key="1">
    <source>
        <dbReference type="EMBL" id="PCJ03402.1"/>
    </source>
</evidence>
<dbReference type="Pfam" id="PF05135">
    <property type="entry name" value="Phage_connect_1"/>
    <property type="match status" value="1"/>
</dbReference>
<organism evidence="1">
    <name type="scientific">OCS116 cluster bacterium</name>
    <dbReference type="NCBI Taxonomy" id="2030921"/>
    <lineage>
        <taxon>Bacteria</taxon>
        <taxon>Pseudomonadati</taxon>
        <taxon>Pseudomonadota</taxon>
        <taxon>Alphaproteobacteria</taxon>
        <taxon>OCS116 cluster</taxon>
    </lineage>
</organism>
<sequence>MGAPFFENFMLDGYMALILETAAVVEPVTLSDVKNYLKIDHSFEDTLIASMITAARVQLETRLGRAFLRQLWSLYLDVVPYDNVINFNVNPVISIEHVAVIDALAVYQNIDTNDYVYDIKSDPAHLKTIKPLPKIHSEYSGLRVQFWAGYGPAASDVPAPIVQAILHLVAFWHENRGPIASGEIHQIPHVILDMIAPFKKIHI</sequence>
<comment type="caution">
    <text evidence="1">The sequence shown here is derived from an EMBL/GenBank/DDBJ whole genome shotgun (WGS) entry which is preliminary data.</text>
</comment>
<dbReference type="InterPro" id="IPR011738">
    <property type="entry name" value="Phage_CHP"/>
</dbReference>
<dbReference type="NCBIfam" id="TIGR02215">
    <property type="entry name" value="phage_chp_gp8"/>
    <property type="match status" value="1"/>
</dbReference>
<dbReference type="NCBIfam" id="TIGR01560">
    <property type="entry name" value="put_DNA_pack"/>
    <property type="match status" value="1"/>
</dbReference>
<gene>
    <name evidence="1" type="ORF">COB13_01880</name>
</gene>
<dbReference type="CDD" id="cd08054">
    <property type="entry name" value="gp6"/>
    <property type="match status" value="1"/>
</dbReference>
<protein>
    <recommendedName>
        <fullName evidence="2">Phage gp6-like head-tail connector protein</fullName>
    </recommendedName>
</protein>
<dbReference type="EMBL" id="NVUS01000002">
    <property type="protein sequence ID" value="PCJ03402.1"/>
    <property type="molecule type" value="Genomic_DNA"/>
</dbReference>
<dbReference type="InterPro" id="IPR006450">
    <property type="entry name" value="Phage_HK97_gp6-like"/>
</dbReference>
<reference evidence="1" key="2">
    <citation type="journal article" date="2018" name="ISME J.">
        <title>A dynamic microbial community with high functional redundancy inhabits the cold, oxic subseafloor aquifer.</title>
        <authorList>
            <person name="Tully B.J."/>
            <person name="Wheat C.G."/>
            <person name="Glazer B.T."/>
            <person name="Huber J.A."/>
        </authorList>
    </citation>
    <scope>NUCLEOTIDE SEQUENCE</scope>
    <source>
        <strain evidence="1">NORP83</strain>
    </source>
</reference>
<dbReference type="Gene3D" id="1.10.3230.30">
    <property type="entry name" value="Phage gp6-like head-tail connector protein"/>
    <property type="match status" value="1"/>
</dbReference>
<proteinExistence type="predicted"/>
<name>A0A2A4Z8T4_9PROT</name>
<reference key="1">
    <citation type="submission" date="2017-08" db="EMBL/GenBank/DDBJ databases">
        <title>A dynamic microbial community with high functional redundancy inhabits the cold, oxic subseafloor aquifer.</title>
        <authorList>
            <person name="Tully B.J."/>
            <person name="Wheat C.G."/>
            <person name="Glazer B.T."/>
            <person name="Huber J.A."/>
        </authorList>
    </citation>
    <scope>NUCLEOTIDE SEQUENCE [LARGE SCALE GENOMIC DNA]</scope>
</reference>
<accession>A0A2A4Z8T4</accession>